<dbReference type="Proteomes" id="UP001501004">
    <property type="component" value="Unassembled WGS sequence"/>
</dbReference>
<comment type="caution">
    <text evidence="1">The sequence shown here is derived from an EMBL/GenBank/DDBJ whole genome shotgun (WGS) entry which is preliminary data.</text>
</comment>
<dbReference type="RefSeq" id="WP_344753057.1">
    <property type="nucleotide sequence ID" value="NZ_BAABAE010000001.1"/>
</dbReference>
<evidence type="ECO:0000313" key="1">
    <source>
        <dbReference type="EMBL" id="GAA3730087.1"/>
    </source>
</evidence>
<reference evidence="2" key="1">
    <citation type="journal article" date="2019" name="Int. J. Syst. Evol. Microbiol.">
        <title>The Global Catalogue of Microorganisms (GCM) 10K type strain sequencing project: providing services to taxonomists for standard genome sequencing and annotation.</title>
        <authorList>
            <consortium name="The Broad Institute Genomics Platform"/>
            <consortium name="The Broad Institute Genome Sequencing Center for Infectious Disease"/>
            <person name="Wu L."/>
            <person name="Ma J."/>
        </authorList>
    </citation>
    <scope>NUCLEOTIDE SEQUENCE [LARGE SCALE GENOMIC DNA]</scope>
    <source>
        <strain evidence="2">JCM 16949</strain>
    </source>
</reference>
<dbReference type="Gene3D" id="2.60.40.10">
    <property type="entry name" value="Immunoglobulins"/>
    <property type="match status" value="1"/>
</dbReference>
<sequence>MSDTIYDATQQTAGTLAKSHEKIIRVKRDGVFENITGDANNLGAVPTAVITPRENYGNKGMPSIEKLGDSWVVTVDVEAVRDSNGVIIQTWLSNLVTIAQASGADNKVELQVFDGRDENLKAIEGSFSVATADLSAVSTGYQDKGAYRFIFTSDGVVDLVTSPIAGTGEPIIESATPTLQTVGDQIVLRGYKFTGTTGVTIDTQAVTEFLAGPEGGLDDYTLVMVIPATVTGAADIIVTNATGASAAFAYTAQTV</sequence>
<keyword evidence="2" id="KW-1185">Reference proteome</keyword>
<evidence type="ECO:0008006" key="3">
    <source>
        <dbReference type="Google" id="ProtNLM"/>
    </source>
</evidence>
<accession>A0ABP7F5L5</accession>
<evidence type="ECO:0000313" key="2">
    <source>
        <dbReference type="Proteomes" id="UP001501004"/>
    </source>
</evidence>
<protein>
    <recommendedName>
        <fullName evidence="3">IPT/TIG domain-containing protein</fullName>
    </recommendedName>
</protein>
<dbReference type="EMBL" id="BAABAE010000001">
    <property type="protein sequence ID" value="GAA3730087.1"/>
    <property type="molecule type" value="Genomic_DNA"/>
</dbReference>
<gene>
    <name evidence="1" type="ORF">GCM10022239_03370</name>
</gene>
<dbReference type="InterPro" id="IPR014756">
    <property type="entry name" value="Ig_E-set"/>
</dbReference>
<name>A0ABP7F5L5_9MICO</name>
<proteinExistence type="predicted"/>
<dbReference type="SUPFAM" id="SSF81296">
    <property type="entry name" value="E set domains"/>
    <property type="match status" value="1"/>
</dbReference>
<organism evidence="1 2">
    <name type="scientific">Leifsonella bigeumensis</name>
    <dbReference type="NCBI Taxonomy" id="433643"/>
    <lineage>
        <taxon>Bacteria</taxon>
        <taxon>Bacillati</taxon>
        <taxon>Actinomycetota</taxon>
        <taxon>Actinomycetes</taxon>
        <taxon>Micrococcales</taxon>
        <taxon>Microbacteriaceae</taxon>
        <taxon>Leifsonella</taxon>
    </lineage>
</organism>
<dbReference type="InterPro" id="IPR013783">
    <property type="entry name" value="Ig-like_fold"/>
</dbReference>